<feature type="compositionally biased region" description="Polar residues" evidence="2">
    <location>
        <begin position="393"/>
        <end position="415"/>
    </location>
</feature>
<feature type="compositionally biased region" description="Polar residues" evidence="2">
    <location>
        <begin position="564"/>
        <end position="594"/>
    </location>
</feature>
<evidence type="ECO:0000313" key="5">
    <source>
        <dbReference type="Proteomes" id="UP001498771"/>
    </source>
</evidence>
<evidence type="ECO:0000259" key="3">
    <source>
        <dbReference type="PROSITE" id="PS50158"/>
    </source>
</evidence>
<proteinExistence type="predicted"/>
<reference evidence="4 5" key="1">
    <citation type="submission" date="2024-03" db="EMBL/GenBank/DDBJ databases">
        <title>Genome-scale model development and genomic sequencing of the oleaginous clade Lipomyces.</title>
        <authorList>
            <consortium name="Lawrence Berkeley National Laboratory"/>
            <person name="Czajka J.J."/>
            <person name="Han Y."/>
            <person name="Kim J."/>
            <person name="Mondo S.J."/>
            <person name="Hofstad B.A."/>
            <person name="Robles A."/>
            <person name="Haridas S."/>
            <person name="Riley R."/>
            <person name="LaButti K."/>
            <person name="Pangilinan J."/>
            <person name="Andreopoulos W."/>
            <person name="Lipzen A."/>
            <person name="Yan J."/>
            <person name="Wang M."/>
            <person name="Ng V."/>
            <person name="Grigoriev I.V."/>
            <person name="Spatafora J.W."/>
            <person name="Magnuson J.K."/>
            <person name="Baker S.E."/>
            <person name="Pomraning K.R."/>
        </authorList>
    </citation>
    <scope>NUCLEOTIDE SEQUENCE [LARGE SCALE GENOMIC DNA]</scope>
    <source>
        <strain evidence="4 5">Phaff 52-87</strain>
    </source>
</reference>
<dbReference type="GeneID" id="90040370"/>
<feature type="region of interest" description="Disordered" evidence="2">
    <location>
        <begin position="910"/>
        <end position="957"/>
    </location>
</feature>
<keyword evidence="1" id="KW-0862">Zinc</keyword>
<dbReference type="Gene3D" id="4.10.60.10">
    <property type="entry name" value="Zinc finger, CCHC-type"/>
    <property type="match status" value="3"/>
</dbReference>
<feature type="compositionally biased region" description="Basic and acidic residues" evidence="2">
    <location>
        <begin position="876"/>
        <end position="888"/>
    </location>
</feature>
<feature type="compositionally biased region" description="Low complexity" evidence="2">
    <location>
        <begin position="633"/>
        <end position="686"/>
    </location>
</feature>
<feature type="compositionally biased region" description="Low complexity" evidence="2">
    <location>
        <begin position="531"/>
        <end position="545"/>
    </location>
</feature>
<gene>
    <name evidence="4" type="ORF">BZA70DRAFT_308542</name>
</gene>
<feature type="domain" description="CCHC-type" evidence="3">
    <location>
        <begin position="694"/>
        <end position="708"/>
    </location>
</feature>
<feature type="region of interest" description="Disordered" evidence="2">
    <location>
        <begin position="393"/>
        <end position="689"/>
    </location>
</feature>
<protein>
    <recommendedName>
        <fullName evidence="3">CCHC-type domain-containing protein</fullName>
    </recommendedName>
</protein>
<keyword evidence="5" id="KW-1185">Reference proteome</keyword>
<evidence type="ECO:0000256" key="2">
    <source>
        <dbReference type="SAM" id="MobiDB-lite"/>
    </source>
</evidence>
<feature type="region of interest" description="Disordered" evidence="2">
    <location>
        <begin position="281"/>
        <end position="359"/>
    </location>
</feature>
<feature type="region of interest" description="Disordered" evidence="2">
    <location>
        <begin position="856"/>
        <end position="888"/>
    </location>
</feature>
<feature type="compositionally biased region" description="Pro residues" evidence="2">
    <location>
        <begin position="439"/>
        <end position="451"/>
    </location>
</feature>
<accession>A0ABR1FCZ4</accession>
<evidence type="ECO:0000313" key="4">
    <source>
        <dbReference type="EMBL" id="KAK7207725.1"/>
    </source>
</evidence>
<feature type="compositionally biased region" description="Low complexity" evidence="2">
    <location>
        <begin position="428"/>
        <end position="438"/>
    </location>
</feature>
<feature type="compositionally biased region" description="Polar residues" evidence="2">
    <location>
        <begin position="722"/>
        <end position="732"/>
    </location>
</feature>
<dbReference type="PANTHER" id="PTHR46486">
    <property type="entry name" value="CCHC-TYPE DOMAIN-CONTAINING PROTEIN"/>
    <property type="match status" value="1"/>
</dbReference>
<comment type="caution">
    <text evidence="4">The sequence shown here is derived from an EMBL/GenBank/DDBJ whole genome shotgun (WGS) entry which is preliminary data.</text>
</comment>
<evidence type="ECO:0000256" key="1">
    <source>
        <dbReference type="PROSITE-ProRule" id="PRU00047"/>
    </source>
</evidence>
<feature type="region of interest" description="Disordered" evidence="2">
    <location>
        <begin position="230"/>
        <end position="269"/>
    </location>
</feature>
<dbReference type="InterPro" id="IPR001878">
    <property type="entry name" value="Znf_CCHC"/>
</dbReference>
<feature type="region of interest" description="Disordered" evidence="2">
    <location>
        <begin position="708"/>
        <end position="734"/>
    </location>
</feature>
<dbReference type="RefSeq" id="XP_064770758.1">
    <property type="nucleotide sequence ID" value="XM_064914858.1"/>
</dbReference>
<feature type="domain" description="CCHC-type" evidence="3">
    <location>
        <begin position="741"/>
        <end position="755"/>
    </location>
</feature>
<dbReference type="EMBL" id="JBBJBU010000001">
    <property type="protein sequence ID" value="KAK7207725.1"/>
    <property type="molecule type" value="Genomic_DNA"/>
</dbReference>
<feature type="domain" description="CCHC-type" evidence="3">
    <location>
        <begin position="277"/>
        <end position="293"/>
    </location>
</feature>
<dbReference type="InterPro" id="IPR036875">
    <property type="entry name" value="Znf_CCHC_sf"/>
</dbReference>
<feature type="region of interest" description="Disordered" evidence="2">
    <location>
        <begin position="805"/>
        <end position="836"/>
    </location>
</feature>
<feature type="compositionally biased region" description="Pro residues" evidence="2">
    <location>
        <begin position="596"/>
        <end position="606"/>
    </location>
</feature>
<feature type="compositionally biased region" description="Pro residues" evidence="2">
    <location>
        <begin position="297"/>
        <end position="314"/>
    </location>
</feature>
<keyword evidence="1" id="KW-0863">Zinc-finger</keyword>
<feature type="compositionally biased region" description="Basic and acidic residues" evidence="2">
    <location>
        <begin position="808"/>
        <end position="820"/>
    </location>
</feature>
<dbReference type="PANTHER" id="PTHR46486:SF1">
    <property type="entry name" value="CCHC-TYPE DOMAIN-CONTAINING PROTEIN"/>
    <property type="match status" value="1"/>
</dbReference>
<feature type="compositionally biased region" description="Basic and acidic residues" evidence="2">
    <location>
        <begin position="933"/>
        <end position="957"/>
    </location>
</feature>
<sequence>MEGIEPNRGVASAPVNNTAESYSLFQEQPQWTESLIRSFELAAGPPQQEAENIPMYRQYFTYEQRSKWMKDLLRLFELSPYRYSVDQRKIAKALSCMEPSFNTRWEQHLKRRKEQNLPVDENSWPSFYEWVVSLMPESGDVYQATFDRWLAASQDGRSPVELAFYIASLEDRLGELPEYFRSAAFIRAIDPKLRMKLATNGLFCDTPRDILVERAQGIWEAQQIESYAKPNIPKFSTPPVDKEEETSKADPSLSNTQDNTRVAAEIPPPAEIKKEIKCPTCDKTGHQPADCPQLPSKAPPAQPAQPPPKAPPAKPTELPSKAPPAKPTPNNNTAGAQKKSSPAKTEVPPVKTEAPSAKTEVVVKCSSCSQEGHNTLNCPQSLCSLCDKTGHVTSRCPTRLSKSVSRKPSNNTQGITGDAKKVLPPAPAKATPMPAAKATPPPLVKATPPPLVKATPAAPAKATPTSPVKATPLPPVKATIKGPSCSYCTQKGGDDSVRNAGPSNALKKGPATRNKQVNSGVPNKKPPPTASLPAKPTSTTASPAAQKVEIQCSSCGQKGHEPSNCPTQSSKALPNGQSSSVKQVNAEDSSKTSNPAEPPSTKPPPAKTSLAEAPPAQSHRKNGLFTEPAPTMTAPTQVPSTTSPPTQPSSAKAPLTQPASAKASAIQASSTAAPTTQPSSMAAPSTQPKAQVQCSTCNQKGHEASNCPASKMATHGPAQNAKLDNNQNTNSGPLPAKASLKCTACGQDGHLAANCLKSRLETPGKGPPPGGFKTNYKNVICYICNKKGHNGNRCRYRSSAGYDNIPYDSDRSFQSRRWPEDGWENNSDSSEDPRHYRPRDVARCAACGQEDHHESQCLKSRFDTSANKPKPNGRQNHPEGPNKEPKKEWCSTCLQQGHTASHCLKRRLEMSETKSSNHKGRWDNPHPKKKLRQNNDENDLQKAIDSRPGESLRSRMS</sequence>
<dbReference type="PROSITE" id="PS50158">
    <property type="entry name" value="ZF_CCHC"/>
    <property type="match status" value="4"/>
</dbReference>
<feature type="compositionally biased region" description="Low complexity" evidence="2">
    <location>
        <begin position="452"/>
        <end position="471"/>
    </location>
</feature>
<dbReference type="SMART" id="SM00343">
    <property type="entry name" value="ZnF_C2HC"/>
    <property type="match status" value="9"/>
</dbReference>
<keyword evidence="1" id="KW-0479">Metal-binding</keyword>
<name>A0ABR1FCZ4_9ASCO</name>
<dbReference type="SUPFAM" id="SSF57756">
    <property type="entry name" value="Retrovirus zinc finger-like domains"/>
    <property type="match status" value="2"/>
</dbReference>
<organism evidence="4 5">
    <name type="scientific">Myxozyma melibiosi</name>
    <dbReference type="NCBI Taxonomy" id="54550"/>
    <lineage>
        <taxon>Eukaryota</taxon>
        <taxon>Fungi</taxon>
        <taxon>Dikarya</taxon>
        <taxon>Ascomycota</taxon>
        <taxon>Saccharomycotina</taxon>
        <taxon>Lipomycetes</taxon>
        <taxon>Lipomycetales</taxon>
        <taxon>Lipomycetaceae</taxon>
        <taxon>Myxozyma</taxon>
    </lineage>
</organism>
<feature type="domain" description="CCHC-type" evidence="3">
    <location>
        <begin position="552"/>
        <end position="566"/>
    </location>
</feature>
<dbReference type="Proteomes" id="UP001498771">
    <property type="component" value="Unassembled WGS sequence"/>
</dbReference>